<keyword evidence="2" id="KW-1185">Reference proteome</keyword>
<accession>A0ACB8C3I3</accession>
<protein>
    <submittedName>
        <fullName evidence="1">Uncharacterized protein</fullName>
    </submittedName>
</protein>
<gene>
    <name evidence="1" type="ORF">HPB49_012249</name>
</gene>
<evidence type="ECO:0000313" key="2">
    <source>
        <dbReference type="Proteomes" id="UP000821865"/>
    </source>
</evidence>
<organism evidence="1 2">
    <name type="scientific">Dermacentor silvarum</name>
    <name type="common">Tick</name>
    <dbReference type="NCBI Taxonomy" id="543639"/>
    <lineage>
        <taxon>Eukaryota</taxon>
        <taxon>Metazoa</taxon>
        <taxon>Ecdysozoa</taxon>
        <taxon>Arthropoda</taxon>
        <taxon>Chelicerata</taxon>
        <taxon>Arachnida</taxon>
        <taxon>Acari</taxon>
        <taxon>Parasitiformes</taxon>
        <taxon>Ixodida</taxon>
        <taxon>Ixodoidea</taxon>
        <taxon>Ixodidae</taxon>
        <taxon>Rhipicephalinae</taxon>
        <taxon>Dermacentor</taxon>
    </lineage>
</organism>
<name>A0ACB8C3I3_DERSI</name>
<dbReference type="EMBL" id="CM023478">
    <property type="protein sequence ID" value="KAH7933407.1"/>
    <property type="molecule type" value="Genomic_DNA"/>
</dbReference>
<comment type="caution">
    <text evidence="1">The sequence shown here is derived from an EMBL/GenBank/DDBJ whole genome shotgun (WGS) entry which is preliminary data.</text>
</comment>
<proteinExistence type="predicted"/>
<dbReference type="Proteomes" id="UP000821865">
    <property type="component" value="Chromosome 9"/>
</dbReference>
<sequence length="125" mass="14380">MSSPPENHQCVRKCPLCGKEDLTRDKKCTMLFRTPYIVKKRKWEAKLAVKQEEKAPKTALSTREEASSRPEQQSKSSQKSAPPNSQVGWVDNGSQDSSMVKVLKKENRLMQEHIRTMQAQYNNMQ</sequence>
<evidence type="ECO:0000313" key="1">
    <source>
        <dbReference type="EMBL" id="KAH7933407.1"/>
    </source>
</evidence>
<reference evidence="1" key="1">
    <citation type="submission" date="2020-05" db="EMBL/GenBank/DDBJ databases">
        <title>Large-scale comparative analyses of tick genomes elucidate their genetic diversity and vector capacities.</title>
        <authorList>
            <person name="Jia N."/>
            <person name="Wang J."/>
            <person name="Shi W."/>
            <person name="Du L."/>
            <person name="Sun Y."/>
            <person name="Zhan W."/>
            <person name="Jiang J."/>
            <person name="Wang Q."/>
            <person name="Zhang B."/>
            <person name="Ji P."/>
            <person name="Sakyi L.B."/>
            <person name="Cui X."/>
            <person name="Yuan T."/>
            <person name="Jiang B."/>
            <person name="Yang W."/>
            <person name="Lam T.T.-Y."/>
            <person name="Chang Q."/>
            <person name="Ding S."/>
            <person name="Wang X."/>
            <person name="Zhu J."/>
            <person name="Ruan X."/>
            <person name="Zhao L."/>
            <person name="Wei J."/>
            <person name="Que T."/>
            <person name="Du C."/>
            <person name="Cheng J."/>
            <person name="Dai P."/>
            <person name="Han X."/>
            <person name="Huang E."/>
            <person name="Gao Y."/>
            <person name="Liu J."/>
            <person name="Shao H."/>
            <person name="Ye R."/>
            <person name="Li L."/>
            <person name="Wei W."/>
            <person name="Wang X."/>
            <person name="Wang C."/>
            <person name="Yang T."/>
            <person name="Huo Q."/>
            <person name="Li W."/>
            <person name="Guo W."/>
            <person name="Chen H."/>
            <person name="Zhou L."/>
            <person name="Ni X."/>
            <person name="Tian J."/>
            <person name="Zhou Y."/>
            <person name="Sheng Y."/>
            <person name="Liu T."/>
            <person name="Pan Y."/>
            <person name="Xia L."/>
            <person name="Li J."/>
            <person name="Zhao F."/>
            <person name="Cao W."/>
        </authorList>
    </citation>
    <scope>NUCLEOTIDE SEQUENCE</scope>
    <source>
        <strain evidence="1">Dsil-2018</strain>
    </source>
</reference>